<dbReference type="RefSeq" id="WP_247200857.1">
    <property type="nucleotide sequence ID" value="NZ_JALKCG010000004.1"/>
</dbReference>
<sequence length="634" mass="67275">MSADNFTTCLYPDNSGFADTHGWDTVYAVRFPIINEALKKHFDPKGDLADALIIEHDDRYVSIKGKFGAWRLTTGGSGNRIFLEMPFTEGEVTFKLFGVTVKLADLVAKVEVLLGFHTAPDDPGKGLLADLKIVVGGPAVTSASQDTLGKNASASGKASDFDVGVSVRDIRGLEATGLAKEDAAFASMFLGSALKTWLEKNPEIFDFVFLSVDIAEQEDVGDFKWIKPTRVGYAVADILDADQKTSAKDSIFAVLAMTEGRNPAGATAAVSVDSIPSNAGVNSAFLISPRLFVEKFIMPYIAGMFTGDLKSTDFGLNREGTKITNLVDLHIPLELEQHYYDQLRSVEIGTIKAGNFSIEVDKHMLKTSFESLTFPFGRDDVLSVELVMRHANILGVDDAKKFALKTSGEIIRHLNVVPDPKKVTGEGWKSFAINMGVTLAIAVIPWGRVVGKVAGGAKSLFRGATVIEGEGAQVLAKEATTVTERELVQVAESGMGRALQSGEAAALRGEFQATGKVLTAGELSAETGLKGEVAAGQGAAKGVPVGEVPSRFDRTFLAFMGGQLIGGLYGQGTNLASLGAYQQDGAKIPSLVNFGSNCIRHTTWPGASESKLVCAGLNGAFVLGLEARSAGSDT</sequence>
<comment type="caution">
    <text evidence="4">The sequence shown here is derived from an EMBL/GenBank/DDBJ whole genome shotgun (WGS) entry which is preliminary data.</text>
</comment>
<keyword evidence="5" id="KW-1185">Reference proteome</keyword>
<proteinExistence type="inferred from homology"/>
<dbReference type="Pfam" id="PF06597">
    <property type="entry name" value="Clostridium_P47"/>
    <property type="match status" value="1"/>
</dbReference>
<reference evidence="4 5" key="1">
    <citation type="submission" date="2022-04" db="EMBL/GenBank/DDBJ databases">
        <authorList>
            <person name="Grouzdev D.S."/>
            <person name="Pantiukh K.S."/>
            <person name="Krutkina M.S."/>
        </authorList>
    </citation>
    <scope>NUCLEOTIDE SEQUENCE [LARGE SCALE GENOMIC DNA]</scope>
    <source>
        <strain evidence="4 5">Jip08</strain>
    </source>
</reference>
<keyword evidence="1" id="KW-0843">Virulence</keyword>
<gene>
    <name evidence="4" type="ORF">MWN33_11580</name>
</gene>
<evidence type="ECO:0000256" key="2">
    <source>
        <dbReference type="ARBA" id="ARBA00035010"/>
    </source>
</evidence>
<feature type="domain" description="Protein OrfX2/OrfX3/P47" evidence="3">
    <location>
        <begin position="20"/>
        <end position="332"/>
    </location>
</feature>
<dbReference type="Proteomes" id="UP001202867">
    <property type="component" value="Unassembled WGS sequence"/>
</dbReference>
<protein>
    <submittedName>
        <fullName evidence="4">TULIP family P47-like protein</fullName>
    </submittedName>
</protein>
<dbReference type="InterPro" id="IPR010567">
    <property type="entry name" value="OrfX2/OrfX3/P47"/>
</dbReference>
<reference evidence="5" key="2">
    <citation type="submission" date="2023-07" db="EMBL/GenBank/DDBJ databases">
        <title>Ancylobacter moscoviensis sp. nov., facultatively methylotrophic bacteria from activated sludge and the reclassification of Starkeya novella (Starkey 1934) Kelly et al. 2000 as Ancylobacter novellus comb. nov., Starkeya koreensis Im et al. 2006 as Ancylobacter koreensis comb.nov., Angulomicrobium tetraedrale Vasil'eva et al. 1986 as Ancylobacter tetraedralis comb. nov., Angulomicrobium amanitiforme Fritz et al. 2004 as Ancylobacter amanitiformis comb. nov. and Methylorhabdus multivorans Doronina et al. 1996 as Ancylobacter multivorans comb. nov. and emended description of the genus Ancylobacter.</title>
        <authorList>
            <person name="Doronina N."/>
            <person name="Chemodurova A."/>
            <person name="Grouzdev D."/>
            <person name="Koziaeva V."/>
            <person name="Shi W."/>
            <person name="Wu L."/>
            <person name="Kaparullina E."/>
        </authorList>
    </citation>
    <scope>NUCLEOTIDE SEQUENCE [LARGE SCALE GENOMIC DNA]</scope>
    <source>
        <strain evidence="5">Jip08</strain>
    </source>
</reference>
<name>A0ABT0DNE3_9HYPH</name>
<evidence type="ECO:0000256" key="1">
    <source>
        <dbReference type="ARBA" id="ARBA00023026"/>
    </source>
</evidence>
<evidence type="ECO:0000259" key="3">
    <source>
        <dbReference type="Pfam" id="PF06597"/>
    </source>
</evidence>
<accession>A0ABT0DNE3</accession>
<evidence type="ECO:0000313" key="5">
    <source>
        <dbReference type="Proteomes" id="UP001202867"/>
    </source>
</evidence>
<dbReference type="EMBL" id="JALKCG010000004">
    <property type="protein sequence ID" value="MCK0208667.1"/>
    <property type="molecule type" value="Genomic_DNA"/>
</dbReference>
<evidence type="ECO:0000313" key="4">
    <source>
        <dbReference type="EMBL" id="MCK0208667.1"/>
    </source>
</evidence>
<organism evidence="4 5">
    <name type="scientific">Ancylobacter koreensis</name>
    <dbReference type="NCBI Taxonomy" id="266121"/>
    <lineage>
        <taxon>Bacteria</taxon>
        <taxon>Pseudomonadati</taxon>
        <taxon>Pseudomonadota</taxon>
        <taxon>Alphaproteobacteria</taxon>
        <taxon>Hyphomicrobiales</taxon>
        <taxon>Xanthobacteraceae</taxon>
        <taxon>Ancylobacter</taxon>
    </lineage>
</organism>
<comment type="similarity">
    <text evidence="2">Belongs to the TULIP P47 family.</text>
</comment>